<dbReference type="InterPro" id="IPR020084">
    <property type="entry name" value="NUDIX_hydrolase_CS"/>
</dbReference>
<dbReference type="GO" id="GO:0016787">
    <property type="term" value="F:hydrolase activity"/>
    <property type="evidence" value="ECO:0007669"/>
    <property type="project" value="UniProtKB-KW"/>
</dbReference>
<dbReference type="PROSITE" id="PS00893">
    <property type="entry name" value="NUDIX_BOX"/>
    <property type="match status" value="1"/>
</dbReference>
<gene>
    <name evidence="4" type="ORF">FDK13_20730</name>
</gene>
<accession>A0A4U6D1Y8</accession>
<keyword evidence="2 4" id="KW-0378">Hydrolase</keyword>
<dbReference type="InterPro" id="IPR015797">
    <property type="entry name" value="NUDIX_hydrolase-like_dom_sf"/>
</dbReference>
<evidence type="ECO:0000256" key="1">
    <source>
        <dbReference type="ARBA" id="ARBA00001946"/>
    </source>
</evidence>
<evidence type="ECO:0000259" key="3">
    <source>
        <dbReference type="PROSITE" id="PS51462"/>
    </source>
</evidence>
<dbReference type="InterPro" id="IPR000086">
    <property type="entry name" value="NUDIX_hydrolase_dom"/>
</dbReference>
<comment type="cofactor">
    <cofactor evidence="1">
        <name>Mg(2+)</name>
        <dbReference type="ChEBI" id="CHEBI:18420"/>
    </cofactor>
</comment>
<dbReference type="SUPFAM" id="SSF55811">
    <property type="entry name" value="Nudix"/>
    <property type="match status" value="1"/>
</dbReference>
<dbReference type="Gene3D" id="3.90.79.10">
    <property type="entry name" value="Nucleoside Triphosphate Pyrophosphohydrolase"/>
    <property type="match status" value="1"/>
</dbReference>
<evidence type="ECO:0000313" key="4">
    <source>
        <dbReference type="EMBL" id="TKT90167.1"/>
    </source>
</evidence>
<dbReference type="CDD" id="cd18880">
    <property type="entry name" value="NUDIX_ADPRase"/>
    <property type="match status" value="1"/>
</dbReference>
<keyword evidence="5" id="KW-1185">Reference proteome</keyword>
<reference evidence="4 5" key="1">
    <citation type="submission" date="2019-05" db="EMBL/GenBank/DDBJ databases">
        <title>Dyadobacter AR-3-8 sp. nov., isolated from arctic soil.</title>
        <authorList>
            <person name="Chaudhary D.K."/>
        </authorList>
    </citation>
    <scope>NUCLEOTIDE SEQUENCE [LARGE SCALE GENOMIC DNA]</scope>
    <source>
        <strain evidence="4 5">AR-3-8</strain>
    </source>
</reference>
<organism evidence="4 5">
    <name type="scientific">Dyadobacter frigoris</name>
    <dbReference type="NCBI Taxonomy" id="2576211"/>
    <lineage>
        <taxon>Bacteria</taxon>
        <taxon>Pseudomonadati</taxon>
        <taxon>Bacteroidota</taxon>
        <taxon>Cytophagia</taxon>
        <taxon>Cytophagales</taxon>
        <taxon>Spirosomataceae</taxon>
        <taxon>Dyadobacter</taxon>
    </lineage>
</organism>
<dbReference type="EMBL" id="SZVO01000010">
    <property type="protein sequence ID" value="TKT90167.1"/>
    <property type="molecule type" value="Genomic_DNA"/>
</dbReference>
<comment type="caution">
    <text evidence="4">The sequence shown here is derived from an EMBL/GenBank/DDBJ whole genome shotgun (WGS) entry which is preliminary data.</text>
</comment>
<evidence type="ECO:0000313" key="5">
    <source>
        <dbReference type="Proteomes" id="UP000304900"/>
    </source>
</evidence>
<dbReference type="PROSITE" id="PS51462">
    <property type="entry name" value="NUDIX"/>
    <property type="match status" value="1"/>
</dbReference>
<dbReference type="AlphaFoldDB" id="A0A4U6D1Y8"/>
<proteinExistence type="predicted"/>
<evidence type="ECO:0000256" key="2">
    <source>
        <dbReference type="ARBA" id="ARBA00022801"/>
    </source>
</evidence>
<dbReference type="Pfam" id="PF00293">
    <property type="entry name" value="NUDIX"/>
    <property type="match status" value="1"/>
</dbReference>
<dbReference type="OrthoDB" id="9810648at2"/>
<dbReference type="RefSeq" id="WP_137341930.1">
    <property type="nucleotide sequence ID" value="NZ_BSQH01000004.1"/>
</dbReference>
<dbReference type="Proteomes" id="UP000304900">
    <property type="component" value="Unassembled WGS sequence"/>
</dbReference>
<feature type="domain" description="Nudix hydrolase" evidence="3">
    <location>
        <begin position="16"/>
        <end position="160"/>
    </location>
</feature>
<dbReference type="PANTHER" id="PTHR43046">
    <property type="entry name" value="GDP-MANNOSE MANNOSYL HYDROLASE"/>
    <property type="match status" value="1"/>
</dbReference>
<sequence length="163" mass="18377">MDAEKNELIGLYGSRLRIRVCGICIADARILLVRHRFVGDENIFWSPPGGGMQFGESAPETLKREFLEETGLIVEAGEMLFVNEFIQPPLHAIELFFQIKAFSGSIITGSDPEFSEANQIIREVRFTSMEEIKQLPANHVHSLFRNCDSIEDVMALRGYLGDD</sequence>
<dbReference type="PANTHER" id="PTHR43046:SF16">
    <property type="entry name" value="ADP-RIBOSE PYROPHOSPHATASE YJHB-RELATED"/>
    <property type="match status" value="1"/>
</dbReference>
<name>A0A4U6D1Y8_9BACT</name>
<protein>
    <submittedName>
        <fullName evidence="4">NUDIX hydrolase</fullName>
    </submittedName>
</protein>